<dbReference type="RefSeq" id="WP_072886286.1">
    <property type="nucleotide sequence ID" value="NZ_FQVO01000022.1"/>
</dbReference>
<dbReference type="InterPro" id="IPR026444">
    <property type="entry name" value="Secre_tail"/>
</dbReference>
<evidence type="ECO:0000313" key="4">
    <source>
        <dbReference type="EMBL" id="SHF45182.1"/>
    </source>
</evidence>
<dbReference type="Pfam" id="PF19081">
    <property type="entry name" value="Ig_7"/>
    <property type="match status" value="1"/>
</dbReference>
<reference evidence="5" key="1">
    <citation type="submission" date="2016-11" db="EMBL/GenBank/DDBJ databases">
        <authorList>
            <person name="Varghese N."/>
            <person name="Submissions S."/>
        </authorList>
    </citation>
    <scope>NUCLEOTIDE SEQUENCE [LARGE SCALE GENOMIC DNA]</scope>
    <source>
        <strain evidence="5">DSM 26898</strain>
    </source>
</reference>
<evidence type="ECO:0000256" key="1">
    <source>
        <dbReference type="ARBA" id="ARBA00022729"/>
    </source>
</evidence>
<dbReference type="EMBL" id="FQVO01000022">
    <property type="protein sequence ID" value="SHF45182.1"/>
    <property type="molecule type" value="Genomic_DNA"/>
</dbReference>
<keyword evidence="1" id="KW-0732">Signal</keyword>
<dbReference type="InterPro" id="IPR044023">
    <property type="entry name" value="Ig_7"/>
</dbReference>
<dbReference type="Proteomes" id="UP000184236">
    <property type="component" value="Unassembled WGS sequence"/>
</dbReference>
<proteinExistence type="predicted"/>
<dbReference type="NCBIfam" id="TIGR04183">
    <property type="entry name" value="Por_Secre_tail"/>
    <property type="match status" value="1"/>
</dbReference>
<keyword evidence="5" id="KW-1185">Reference proteome</keyword>
<dbReference type="STRING" id="1302685.SAMN05444408_12224"/>
<evidence type="ECO:0000259" key="3">
    <source>
        <dbReference type="PROSITE" id="PS50853"/>
    </source>
</evidence>
<dbReference type="InterPro" id="IPR003961">
    <property type="entry name" value="FN3_dom"/>
</dbReference>
<dbReference type="SUPFAM" id="SSF49265">
    <property type="entry name" value="Fibronectin type III"/>
    <property type="match status" value="1"/>
</dbReference>
<feature type="domain" description="Fibronectin type-III" evidence="3">
    <location>
        <begin position="328"/>
        <end position="429"/>
    </location>
</feature>
<dbReference type="CDD" id="cd00063">
    <property type="entry name" value="FN3"/>
    <property type="match status" value="1"/>
</dbReference>
<sequence>MKKLYTSPWQWCLGLKKTGIIALTFFGAVQTMNAQVNNYTFAQTTGTFNSIASSGTVVSGSEATTSTTNDTSGWSVTLPFNFNFNGTDYTSIYVNSNGGATFGATTSTASSLISSTTGFSGAVSVMNRDLWGVFITSGVTTSGSDIITNVASFKGIEIGKQLNNVNGIPTGATVTAFDEAAGTITMSAPATSSSSSAVVRYGTGKVLTAVEGTAPNRIFVIEWIGYNDYSTAVTGSNHLNFQLKLAETSNRISIVYGPGYNINTTSRTNQVGLRGTSNADFNNRSGAAGSPWDSTTAGTTNSASVARDNTSFPAPGLTFNWAPPTCFVPTGLTAPMATVTTNGAVVSWTPPSTIPGNGYEVYYSTSNTAPTSTTVLNASNSVTSTTASASIGGLLPATTYYVWVRSACSGSDKSVWSAVSSFATSCQPPAIISVNGATVCGASGSATISATADSGATVTWYDAATGGNVLSTANSYTTPVISANTTYYVSAKSGTNPPNAGLANAISTSGYTLEAGLFFDATSSFTINGVYVYPIGTGAGTVVIALQDGNVSPAVTLQTVTVNLTGTTAPYVKTFVPLNFSVTPGSNYKLMMMSRTGGVSSLVRESGASWGAYPLSVPGVMTITNGNCCSGNTTSTSYYYFYDWQLTAGCESARQPVEVIVNSSCLGTSETSDLKDAIKVFPNPFTDVLNISGVEHVKSVSVTDLSGRLIKTVEKPGSELNLADLKSGMYMITLYLKDGTQKTIKSIKK</sequence>
<accession>A0A1M5BSG3</accession>
<protein>
    <submittedName>
        <fullName evidence="4">Por secretion system C-terminal sorting domain-containing protein</fullName>
    </submittedName>
</protein>
<evidence type="ECO:0000313" key="5">
    <source>
        <dbReference type="Proteomes" id="UP000184236"/>
    </source>
</evidence>
<dbReference type="Pfam" id="PF00041">
    <property type="entry name" value="fn3"/>
    <property type="match status" value="1"/>
</dbReference>
<dbReference type="InterPro" id="IPR013783">
    <property type="entry name" value="Ig-like_fold"/>
</dbReference>
<dbReference type="Pfam" id="PF18962">
    <property type="entry name" value="Por_Secre_tail"/>
    <property type="match status" value="1"/>
</dbReference>
<feature type="region of interest" description="Disordered" evidence="2">
    <location>
        <begin position="273"/>
        <end position="307"/>
    </location>
</feature>
<gene>
    <name evidence="4" type="ORF">SAMN05444408_12224</name>
</gene>
<dbReference type="OrthoDB" id="881122at2"/>
<feature type="compositionally biased region" description="Polar residues" evidence="2">
    <location>
        <begin position="292"/>
        <end position="307"/>
    </location>
</feature>
<dbReference type="InterPro" id="IPR036116">
    <property type="entry name" value="FN3_sf"/>
</dbReference>
<evidence type="ECO:0000256" key="2">
    <source>
        <dbReference type="SAM" id="MobiDB-lite"/>
    </source>
</evidence>
<feature type="compositionally biased region" description="Polar residues" evidence="2">
    <location>
        <begin position="273"/>
        <end position="285"/>
    </location>
</feature>
<dbReference type="Gene3D" id="2.60.40.10">
    <property type="entry name" value="Immunoglobulins"/>
    <property type="match status" value="1"/>
</dbReference>
<organism evidence="4 5">
    <name type="scientific">Chryseobacterium takakiae</name>
    <dbReference type="NCBI Taxonomy" id="1302685"/>
    <lineage>
        <taxon>Bacteria</taxon>
        <taxon>Pseudomonadati</taxon>
        <taxon>Bacteroidota</taxon>
        <taxon>Flavobacteriia</taxon>
        <taxon>Flavobacteriales</taxon>
        <taxon>Weeksellaceae</taxon>
        <taxon>Chryseobacterium group</taxon>
        <taxon>Chryseobacterium</taxon>
    </lineage>
</organism>
<dbReference type="AlphaFoldDB" id="A0A1M5BSG3"/>
<name>A0A1M5BSG3_9FLAO</name>
<dbReference type="SMART" id="SM00060">
    <property type="entry name" value="FN3"/>
    <property type="match status" value="1"/>
</dbReference>
<dbReference type="PROSITE" id="PS50853">
    <property type="entry name" value="FN3"/>
    <property type="match status" value="1"/>
</dbReference>